<keyword evidence="10" id="KW-0675">Receptor</keyword>
<dbReference type="EMBL" id="JAKWBL010000002">
    <property type="protein sequence ID" value="MCH5598602.1"/>
    <property type="molecule type" value="Genomic_DNA"/>
</dbReference>
<evidence type="ECO:0000256" key="7">
    <source>
        <dbReference type="ARBA" id="ARBA00023237"/>
    </source>
</evidence>
<gene>
    <name evidence="10" type="ORF">MKP09_12130</name>
</gene>
<dbReference type="PROSITE" id="PS52016">
    <property type="entry name" value="TONB_DEPENDENT_REC_3"/>
    <property type="match status" value="1"/>
</dbReference>
<comment type="caution">
    <text evidence="10">The sequence shown here is derived from an EMBL/GenBank/DDBJ whole genome shotgun (WGS) entry which is preliminary data.</text>
</comment>
<dbReference type="RefSeq" id="WP_240830266.1">
    <property type="nucleotide sequence ID" value="NZ_JAKWBL010000002.1"/>
</dbReference>
<comment type="subcellular location">
    <subcellularLocation>
        <location evidence="1 8">Cell outer membrane</location>
        <topology evidence="1 8">Multi-pass membrane protein</topology>
    </subcellularLocation>
</comment>
<name>A0ABS9SJP4_9BACT</name>
<evidence type="ECO:0000313" key="10">
    <source>
        <dbReference type="EMBL" id="MCH5598602.1"/>
    </source>
</evidence>
<evidence type="ECO:0000313" key="11">
    <source>
        <dbReference type="Proteomes" id="UP001202248"/>
    </source>
</evidence>
<evidence type="ECO:0000256" key="4">
    <source>
        <dbReference type="ARBA" id="ARBA00022692"/>
    </source>
</evidence>
<evidence type="ECO:0000256" key="3">
    <source>
        <dbReference type="ARBA" id="ARBA00022452"/>
    </source>
</evidence>
<keyword evidence="7 8" id="KW-0998">Cell outer membrane</keyword>
<evidence type="ECO:0000256" key="6">
    <source>
        <dbReference type="ARBA" id="ARBA00023136"/>
    </source>
</evidence>
<keyword evidence="2 8" id="KW-0813">Transport</keyword>
<dbReference type="InterPro" id="IPR036942">
    <property type="entry name" value="Beta-barrel_TonB_sf"/>
</dbReference>
<accession>A0ABS9SJP4</accession>
<reference evidence="10 11" key="1">
    <citation type="submission" date="2022-02" db="EMBL/GenBank/DDBJ databases">
        <authorList>
            <person name="Min J."/>
        </authorList>
    </citation>
    <scope>NUCLEOTIDE SEQUENCE [LARGE SCALE GENOMIC DNA]</scope>
    <source>
        <strain evidence="10 11">GR10-1</strain>
    </source>
</reference>
<dbReference type="InterPro" id="IPR000531">
    <property type="entry name" value="Beta-barrel_TonB"/>
</dbReference>
<keyword evidence="5" id="KW-0798">TonB box</keyword>
<dbReference type="Gene3D" id="2.40.170.20">
    <property type="entry name" value="TonB-dependent receptor, beta-barrel domain"/>
    <property type="match status" value="1"/>
</dbReference>
<evidence type="ECO:0000259" key="9">
    <source>
        <dbReference type="Pfam" id="PF00593"/>
    </source>
</evidence>
<protein>
    <submittedName>
        <fullName evidence="10">TonB-dependent receptor</fullName>
    </submittedName>
</protein>
<dbReference type="InterPro" id="IPR039426">
    <property type="entry name" value="TonB-dep_rcpt-like"/>
</dbReference>
<dbReference type="Pfam" id="PF00593">
    <property type="entry name" value="TonB_dep_Rec_b-barrel"/>
    <property type="match status" value="1"/>
</dbReference>
<evidence type="ECO:0000256" key="1">
    <source>
        <dbReference type="ARBA" id="ARBA00004571"/>
    </source>
</evidence>
<keyword evidence="3 8" id="KW-1134">Transmembrane beta strand</keyword>
<keyword evidence="6 8" id="KW-0472">Membrane</keyword>
<dbReference type="SUPFAM" id="SSF56935">
    <property type="entry name" value="Porins"/>
    <property type="match status" value="1"/>
</dbReference>
<comment type="similarity">
    <text evidence="8">Belongs to the TonB-dependent receptor family.</text>
</comment>
<evidence type="ECO:0000256" key="2">
    <source>
        <dbReference type="ARBA" id="ARBA00022448"/>
    </source>
</evidence>
<keyword evidence="4 8" id="KW-0812">Transmembrane</keyword>
<evidence type="ECO:0000256" key="5">
    <source>
        <dbReference type="ARBA" id="ARBA00023077"/>
    </source>
</evidence>
<feature type="domain" description="TonB-dependent receptor-like beta-barrel" evidence="9">
    <location>
        <begin position="5"/>
        <end position="88"/>
    </location>
</feature>
<organism evidence="10 11">
    <name type="scientific">Niabella ginsengisoli</name>
    <dbReference type="NCBI Taxonomy" id="522298"/>
    <lineage>
        <taxon>Bacteria</taxon>
        <taxon>Pseudomonadati</taxon>
        <taxon>Bacteroidota</taxon>
        <taxon>Chitinophagia</taxon>
        <taxon>Chitinophagales</taxon>
        <taxon>Chitinophagaceae</taxon>
        <taxon>Niabella</taxon>
    </lineage>
</organism>
<sequence length="98" mass="11177">MNAYPGYSVNRYANPNITWEESEKINMGLEMNLFNEALKTTFDIYRDTRSKIYMVRQNFPSTAGLEASISGNVGEVKSRGFEASVDYQKILLLIYGHP</sequence>
<keyword evidence="11" id="KW-1185">Reference proteome</keyword>
<dbReference type="Proteomes" id="UP001202248">
    <property type="component" value="Unassembled WGS sequence"/>
</dbReference>
<evidence type="ECO:0000256" key="8">
    <source>
        <dbReference type="PROSITE-ProRule" id="PRU01360"/>
    </source>
</evidence>
<proteinExistence type="inferred from homology"/>